<dbReference type="CDD" id="cd23298">
    <property type="entry name" value="beta-trefoil_IL18"/>
    <property type="match status" value="1"/>
</dbReference>
<dbReference type="GO" id="GO:0006955">
    <property type="term" value="P:immune response"/>
    <property type="evidence" value="ECO:0007669"/>
    <property type="project" value="InterPro"/>
</dbReference>
<dbReference type="Proteomes" id="UP000694569">
    <property type="component" value="Unplaced"/>
</dbReference>
<dbReference type="InterPro" id="IPR000975">
    <property type="entry name" value="IL-1_fam"/>
</dbReference>
<dbReference type="GeneTree" id="ENSGT00390000001053"/>
<dbReference type="OrthoDB" id="8535973at2759"/>
<accession>A0A8C5Q4H0</accession>
<sequence length="201" mass="23395">MMSTQHHQPIRKDELNEQHIMLYDINEGILCFMESALQCDAWAQSNRTIKSIIVNYLQNTLEAHPEDFSEDAAVFKKAYDKARVIFDLKVYRDTMFKGFSVAFTIKIDDKPYYMYSNNSMELRFKEGVPPRNIPGSTSNVIFYQKQFSKGDSRYFVFESAVNSGYCLAYQDEGGKQKLILKHTLEDEVDETKCFQTQVIQN</sequence>
<comment type="subcellular location">
    <subcellularLocation>
        <location evidence="1">Secreted</location>
    </subcellularLocation>
</comment>
<evidence type="ECO:0000313" key="4">
    <source>
        <dbReference type="Ensembl" id="ENSLLEP00000032141.1"/>
    </source>
</evidence>
<dbReference type="GO" id="GO:0005615">
    <property type="term" value="C:extracellular space"/>
    <property type="evidence" value="ECO:0007669"/>
    <property type="project" value="InterPro"/>
</dbReference>
<dbReference type="GO" id="GO:0005125">
    <property type="term" value="F:cytokine activity"/>
    <property type="evidence" value="ECO:0007669"/>
    <property type="project" value="InterPro"/>
</dbReference>
<reference evidence="4" key="2">
    <citation type="submission" date="2025-09" db="UniProtKB">
        <authorList>
            <consortium name="Ensembl"/>
        </authorList>
    </citation>
    <scope>IDENTIFICATION</scope>
</reference>
<gene>
    <name evidence="4" type="primary">IL18</name>
</gene>
<organism evidence="4 5">
    <name type="scientific">Leptobrachium leishanense</name>
    <name type="common">Leishan spiny toad</name>
    <dbReference type="NCBI Taxonomy" id="445787"/>
    <lineage>
        <taxon>Eukaryota</taxon>
        <taxon>Metazoa</taxon>
        <taxon>Chordata</taxon>
        <taxon>Craniata</taxon>
        <taxon>Vertebrata</taxon>
        <taxon>Euteleostomi</taxon>
        <taxon>Amphibia</taxon>
        <taxon>Batrachia</taxon>
        <taxon>Anura</taxon>
        <taxon>Pelobatoidea</taxon>
        <taxon>Megophryidae</taxon>
        <taxon>Leptobrachium</taxon>
    </lineage>
</organism>
<evidence type="ECO:0000256" key="1">
    <source>
        <dbReference type="ARBA" id="ARBA00004613"/>
    </source>
</evidence>
<dbReference type="Pfam" id="PF00340">
    <property type="entry name" value="IL1"/>
    <property type="match status" value="1"/>
</dbReference>
<keyword evidence="3" id="KW-0964">Secreted</keyword>
<protein>
    <submittedName>
        <fullName evidence="4">Interleukin 18</fullName>
    </submittedName>
</protein>
<dbReference type="GO" id="GO:0006954">
    <property type="term" value="P:inflammatory response"/>
    <property type="evidence" value="ECO:0007669"/>
    <property type="project" value="InterPro"/>
</dbReference>
<dbReference type="Gene3D" id="2.80.10.50">
    <property type="match status" value="1"/>
</dbReference>
<proteinExistence type="inferred from homology"/>
<reference evidence="4" key="1">
    <citation type="submission" date="2025-08" db="UniProtKB">
        <authorList>
            <consortium name="Ensembl"/>
        </authorList>
    </citation>
    <scope>IDENTIFICATION</scope>
</reference>
<evidence type="ECO:0000313" key="5">
    <source>
        <dbReference type="Proteomes" id="UP000694569"/>
    </source>
</evidence>
<dbReference type="InterPro" id="IPR008996">
    <property type="entry name" value="IL1/FGF"/>
</dbReference>
<dbReference type="AlphaFoldDB" id="A0A8C5Q4H0"/>
<dbReference type="SUPFAM" id="SSF50353">
    <property type="entry name" value="Cytokine"/>
    <property type="match status" value="1"/>
</dbReference>
<comment type="similarity">
    <text evidence="2">Belongs to the IL-1 family.</text>
</comment>
<dbReference type="Ensembl" id="ENSLLET00000033380.1">
    <property type="protein sequence ID" value="ENSLLEP00000032141.1"/>
    <property type="gene ID" value="ENSLLEG00000020405.1"/>
</dbReference>
<name>A0A8C5Q4H0_9ANUR</name>
<evidence type="ECO:0000256" key="2">
    <source>
        <dbReference type="ARBA" id="ARBA00010448"/>
    </source>
</evidence>
<evidence type="ECO:0000256" key="3">
    <source>
        <dbReference type="ARBA" id="ARBA00022525"/>
    </source>
</evidence>
<keyword evidence="5" id="KW-1185">Reference proteome</keyword>